<dbReference type="Gene3D" id="2.30.30.60">
    <property type="match status" value="1"/>
</dbReference>
<dbReference type="InterPro" id="IPR010920">
    <property type="entry name" value="LSM_dom_sf"/>
</dbReference>
<dbReference type="InterPro" id="IPR023408">
    <property type="entry name" value="MscS_beta-dom_sf"/>
</dbReference>
<dbReference type="PANTHER" id="PTHR30566:SF5">
    <property type="entry name" value="MECHANOSENSITIVE ION CHANNEL PROTEIN 1, MITOCHONDRIAL-RELATED"/>
    <property type="match status" value="1"/>
</dbReference>
<keyword evidence="8" id="KW-1185">Reference proteome</keyword>
<comment type="subcellular location">
    <subcellularLocation>
        <location evidence="1">Membrane</location>
    </subcellularLocation>
</comment>
<gene>
    <name evidence="7" type="ORF">H8B04_10350</name>
</gene>
<evidence type="ECO:0000313" key="8">
    <source>
        <dbReference type="Proteomes" id="UP000651271"/>
    </source>
</evidence>
<keyword evidence="2 5" id="KW-0812">Transmembrane</keyword>
<dbReference type="Proteomes" id="UP000651271">
    <property type="component" value="Unassembled WGS sequence"/>
</dbReference>
<protein>
    <submittedName>
        <fullName evidence="7">Mechanosensitive ion channel</fullName>
    </submittedName>
</protein>
<feature type="transmembrane region" description="Helical" evidence="5">
    <location>
        <begin position="89"/>
        <end position="108"/>
    </location>
</feature>
<feature type="domain" description="Mechanosensitive ion channel MscS" evidence="6">
    <location>
        <begin position="130"/>
        <end position="196"/>
    </location>
</feature>
<dbReference type="Gene3D" id="1.10.287.1260">
    <property type="match status" value="1"/>
</dbReference>
<dbReference type="RefSeq" id="WP_190302299.1">
    <property type="nucleotide sequence ID" value="NZ_JACOIJ010000018.1"/>
</dbReference>
<keyword evidence="4 5" id="KW-0472">Membrane</keyword>
<accession>A0ABR7YF83</accession>
<evidence type="ECO:0000313" key="7">
    <source>
        <dbReference type="EMBL" id="MBD1429968.1"/>
    </source>
</evidence>
<feature type="transmembrane region" description="Helical" evidence="5">
    <location>
        <begin position="114"/>
        <end position="132"/>
    </location>
</feature>
<evidence type="ECO:0000256" key="1">
    <source>
        <dbReference type="ARBA" id="ARBA00004370"/>
    </source>
</evidence>
<dbReference type="InterPro" id="IPR006685">
    <property type="entry name" value="MscS_channel_2nd"/>
</dbReference>
<comment type="caution">
    <text evidence="7">The sequence shown here is derived from an EMBL/GenBank/DDBJ whole genome shotgun (WGS) entry which is preliminary data.</text>
</comment>
<dbReference type="PANTHER" id="PTHR30566">
    <property type="entry name" value="YNAI-RELATED MECHANOSENSITIVE ION CHANNEL"/>
    <property type="match status" value="1"/>
</dbReference>
<evidence type="ECO:0000256" key="3">
    <source>
        <dbReference type="ARBA" id="ARBA00022989"/>
    </source>
</evidence>
<sequence>MFTDETKKMNFPVVFILKIIAVIISITVYNMFPATKDNQLLHQVLKGINTFLVPSIVLSILRYIVISVYNARHANRAVRGNFVLGINRLTAVLNTVLFIIAVMVAFGINPVEFVTSLTIVAMAIAVLFRDYITNMLSGLFIMFSDQLSVGDRIKVGEHKGRIVDITFANILLQNEEDDIVMVPNNLVFTNSMVNLSAHRSNLFTVKFELPLYVATDVATLEKEIQSVLINHPNLDANMPPALQVQEIGKDFVRYKLELYAISSSNKLHREVENEVLREILIFEHARTKSS</sequence>
<dbReference type="SUPFAM" id="SSF50182">
    <property type="entry name" value="Sm-like ribonucleoproteins"/>
    <property type="match status" value="1"/>
</dbReference>
<proteinExistence type="predicted"/>
<dbReference type="EMBL" id="JACOIJ010000018">
    <property type="protein sequence ID" value="MBD1429968.1"/>
    <property type="molecule type" value="Genomic_DNA"/>
</dbReference>
<evidence type="ECO:0000256" key="5">
    <source>
        <dbReference type="SAM" id="Phobius"/>
    </source>
</evidence>
<evidence type="ECO:0000259" key="6">
    <source>
        <dbReference type="Pfam" id="PF00924"/>
    </source>
</evidence>
<feature type="transmembrane region" description="Helical" evidence="5">
    <location>
        <begin position="12"/>
        <end position="31"/>
    </location>
</feature>
<name>A0ABR7YF83_9SPHI</name>
<dbReference type="Pfam" id="PF00924">
    <property type="entry name" value="MS_channel_2nd"/>
    <property type="match status" value="1"/>
</dbReference>
<reference evidence="7 8" key="1">
    <citation type="submission" date="2020-08" db="EMBL/GenBank/DDBJ databases">
        <title>Sphingobacterium sp. DN04309 isolated from aquaculture water.</title>
        <authorList>
            <person name="Zhang M."/>
        </authorList>
    </citation>
    <scope>NUCLEOTIDE SEQUENCE [LARGE SCALE GENOMIC DNA]</scope>
    <source>
        <strain evidence="7 8">DN04309</strain>
    </source>
</reference>
<feature type="transmembrane region" description="Helical" evidence="5">
    <location>
        <begin position="51"/>
        <end position="69"/>
    </location>
</feature>
<keyword evidence="3 5" id="KW-1133">Transmembrane helix</keyword>
<organism evidence="7 8">
    <name type="scientific">Sphingobacterium litopenaei</name>
    <dbReference type="NCBI Taxonomy" id="2763500"/>
    <lineage>
        <taxon>Bacteria</taxon>
        <taxon>Pseudomonadati</taxon>
        <taxon>Bacteroidota</taxon>
        <taxon>Sphingobacteriia</taxon>
        <taxon>Sphingobacteriales</taxon>
        <taxon>Sphingobacteriaceae</taxon>
        <taxon>Sphingobacterium</taxon>
    </lineage>
</organism>
<evidence type="ECO:0000256" key="2">
    <source>
        <dbReference type="ARBA" id="ARBA00022692"/>
    </source>
</evidence>
<evidence type="ECO:0000256" key="4">
    <source>
        <dbReference type="ARBA" id="ARBA00023136"/>
    </source>
</evidence>